<sequence>MSPREQLRRDGYLLLRQAIPEAWLDDLRAAFDAGARASHEWPIPRGRDWRHSLLDSHPRIQDLCRLPLLLAATGAIIDERFFLSHVEGREPLAGGGHQRLHRDMWGHRPGDTVTAMAYFDDFGPDNGATRLVPGTHRFEPGETPFDFDDETGVVQVSGRAGDILVFDVDLVHGASLNTSGARRRSVLINYCAEPLYATHLQTAPMRNVSMDSSERFEPADYAL</sequence>
<dbReference type="SUPFAM" id="SSF51197">
    <property type="entry name" value="Clavaminate synthase-like"/>
    <property type="match status" value="1"/>
</dbReference>
<evidence type="ECO:0000256" key="1">
    <source>
        <dbReference type="ARBA" id="ARBA00001954"/>
    </source>
</evidence>
<dbReference type="Gene3D" id="2.60.120.620">
    <property type="entry name" value="q2cbj1_9rhob like domain"/>
    <property type="match status" value="1"/>
</dbReference>
<name>A0A177SDK3_PSEPU</name>
<dbReference type="InterPro" id="IPR008775">
    <property type="entry name" value="Phytyl_CoA_dOase-like"/>
</dbReference>
<proteinExistence type="predicted"/>
<dbReference type="EMBL" id="LUCV01000040">
    <property type="protein sequence ID" value="OAI86450.1"/>
    <property type="molecule type" value="Genomic_DNA"/>
</dbReference>
<dbReference type="AlphaFoldDB" id="A0A177SDK3"/>
<evidence type="ECO:0000313" key="2">
    <source>
        <dbReference type="EMBL" id="OAI86450.1"/>
    </source>
</evidence>
<organism evidence="2 3">
    <name type="scientific">Pseudomonas putida</name>
    <name type="common">Arthrobacter siderocapsulatus</name>
    <dbReference type="NCBI Taxonomy" id="303"/>
    <lineage>
        <taxon>Bacteria</taxon>
        <taxon>Pseudomonadati</taxon>
        <taxon>Pseudomonadota</taxon>
        <taxon>Gammaproteobacteria</taxon>
        <taxon>Pseudomonadales</taxon>
        <taxon>Pseudomonadaceae</taxon>
        <taxon>Pseudomonas</taxon>
    </lineage>
</organism>
<accession>A0A177SDK3</accession>
<dbReference type="PANTHER" id="PTHR20883">
    <property type="entry name" value="PHYTANOYL-COA DIOXYGENASE DOMAIN CONTAINING 1"/>
    <property type="match status" value="1"/>
</dbReference>
<comment type="cofactor">
    <cofactor evidence="1">
        <name>Fe(2+)</name>
        <dbReference type="ChEBI" id="CHEBI:29033"/>
    </cofactor>
</comment>
<dbReference type="GO" id="GO:0016706">
    <property type="term" value="F:2-oxoglutarate-dependent dioxygenase activity"/>
    <property type="evidence" value="ECO:0007669"/>
    <property type="project" value="UniProtKB-ARBA"/>
</dbReference>
<comment type="caution">
    <text evidence="2">The sequence shown here is derived from an EMBL/GenBank/DDBJ whole genome shotgun (WGS) entry which is preliminary data.</text>
</comment>
<keyword evidence="2" id="KW-0560">Oxidoreductase</keyword>
<dbReference type="PANTHER" id="PTHR20883:SF48">
    <property type="entry name" value="ECTOINE DIOXYGENASE"/>
    <property type="match status" value="1"/>
</dbReference>
<reference evidence="2 3" key="1">
    <citation type="submission" date="2016-03" db="EMBL/GenBank/DDBJ databases">
        <title>Draft Genome Assembly of Pseudomonas putida strain CBF10-2.</title>
        <authorList>
            <person name="Iyer R.S."/>
            <person name="Damania A."/>
        </authorList>
    </citation>
    <scope>NUCLEOTIDE SEQUENCE [LARGE SCALE GENOMIC DNA]</scope>
    <source>
        <strain evidence="2 3">CBF10-2</strain>
    </source>
</reference>
<dbReference type="Pfam" id="PF05721">
    <property type="entry name" value="PhyH"/>
    <property type="match status" value="1"/>
</dbReference>
<evidence type="ECO:0000313" key="3">
    <source>
        <dbReference type="Proteomes" id="UP000077752"/>
    </source>
</evidence>
<dbReference type="RefSeq" id="WP_064304274.1">
    <property type="nucleotide sequence ID" value="NZ_LUCV01000040.1"/>
</dbReference>
<protein>
    <submittedName>
        <fullName evidence="2">Phytanoyl-CoA dioxygenase</fullName>
    </submittedName>
</protein>
<dbReference type="GO" id="GO:0005506">
    <property type="term" value="F:iron ion binding"/>
    <property type="evidence" value="ECO:0007669"/>
    <property type="project" value="UniProtKB-ARBA"/>
</dbReference>
<gene>
    <name evidence="2" type="ORF">AYO28_01795</name>
</gene>
<keyword evidence="2" id="KW-0223">Dioxygenase</keyword>
<dbReference type="Proteomes" id="UP000077752">
    <property type="component" value="Unassembled WGS sequence"/>
</dbReference>